<protein>
    <submittedName>
        <fullName evidence="2">Nucleotidyltransferase domain-containing protein</fullName>
    </submittedName>
</protein>
<comment type="caution">
    <text evidence="2">The sequence shown here is derived from an EMBL/GenBank/DDBJ whole genome shotgun (WGS) entry which is preliminary data.</text>
</comment>
<dbReference type="InterPro" id="IPR043519">
    <property type="entry name" value="NT_sf"/>
</dbReference>
<keyword evidence="3" id="KW-1185">Reference proteome</keyword>
<dbReference type="Pfam" id="PF01909">
    <property type="entry name" value="NTP_transf_2"/>
    <property type="match status" value="1"/>
</dbReference>
<dbReference type="EMBL" id="JACSNX010000001">
    <property type="protein sequence ID" value="MBM6849818.1"/>
    <property type="molecule type" value="Genomic_DNA"/>
</dbReference>
<dbReference type="SUPFAM" id="SSF81301">
    <property type="entry name" value="Nucleotidyltransferase"/>
    <property type="match status" value="1"/>
</dbReference>
<dbReference type="CDD" id="cd05403">
    <property type="entry name" value="NT_KNTase_like"/>
    <property type="match status" value="1"/>
</dbReference>
<name>A0ABS2FR67_9FIRM</name>
<dbReference type="Gene3D" id="3.30.460.10">
    <property type="entry name" value="Beta Polymerase, domain 2"/>
    <property type="match status" value="1"/>
</dbReference>
<gene>
    <name evidence="2" type="ORF">H9X91_00005</name>
</gene>
<organism evidence="2 3">
    <name type="scientific">Oscillibacter valericigenes</name>
    <dbReference type="NCBI Taxonomy" id="351091"/>
    <lineage>
        <taxon>Bacteria</taxon>
        <taxon>Bacillati</taxon>
        <taxon>Bacillota</taxon>
        <taxon>Clostridia</taxon>
        <taxon>Eubacteriales</taxon>
        <taxon>Oscillospiraceae</taxon>
        <taxon>Oscillibacter</taxon>
    </lineage>
</organism>
<evidence type="ECO:0000259" key="1">
    <source>
        <dbReference type="Pfam" id="PF01909"/>
    </source>
</evidence>
<evidence type="ECO:0000313" key="3">
    <source>
        <dbReference type="Proteomes" id="UP000719500"/>
    </source>
</evidence>
<reference evidence="2 3" key="1">
    <citation type="journal article" date="2021" name="Sci. Rep.">
        <title>The distribution of antibiotic resistance genes in chicken gut microbiota commensals.</title>
        <authorList>
            <person name="Juricova H."/>
            <person name="Matiasovicova J."/>
            <person name="Kubasova T."/>
            <person name="Cejkova D."/>
            <person name="Rychlik I."/>
        </authorList>
    </citation>
    <scope>NUCLEOTIDE SEQUENCE [LARGE SCALE GENOMIC DNA]</scope>
    <source>
        <strain evidence="2 3">An411</strain>
    </source>
</reference>
<dbReference type="InterPro" id="IPR002934">
    <property type="entry name" value="Polymerase_NTP_transf_dom"/>
</dbReference>
<proteinExistence type="predicted"/>
<dbReference type="Proteomes" id="UP000719500">
    <property type="component" value="Unassembled WGS sequence"/>
</dbReference>
<sequence length="222" mass="24914">MLDINSWMNTYIAAVRAAFGDRVRYVGLQGSRGRGEAGPDSDIDVVCILDACALQDLETYRKAVQDLPDRDKLCGFVSGAAELAAWDPADLFQFRHDTADWYGRLTDLLPPEREEDVRRALHTGACGLYHLCCHNFLHGRSREAVAEAYKSAVFLLQAKAYLEQGTYCRRREDLAQRLTGRDLEILQTAQALKAGECQEDLPALTDRLLAWCRDVICRYGPA</sequence>
<evidence type="ECO:0000313" key="2">
    <source>
        <dbReference type="EMBL" id="MBM6849818.1"/>
    </source>
</evidence>
<feature type="domain" description="Polymerase nucleotidyl transferase" evidence="1">
    <location>
        <begin position="23"/>
        <end position="52"/>
    </location>
</feature>
<accession>A0ABS2FR67</accession>
<dbReference type="RefSeq" id="WP_204801268.1">
    <property type="nucleotide sequence ID" value="NZ_JACSNX010000001.1"/>
</dbReference>